<dbReference type="PANTHER" id="PTHR10571">
    <property type="entry name" value="UDP-N-ACETYLGLUCOSAMINE--DOLICHYL-PHOSPHATE N-ACETYLGLUCOSAMINEPHOSPHOTRANSFERASE"/>
    <property type="match status" value="1"/>
</dbReference>
<evidence type="ECO:0000256" key="19">
    <source>
        <dbReference type="SAM" id="Phobius"/>
    </source>
</evidence>
<feature type="transmembrane region" description="Helical" evidence="19">
    <location>
        <begin position="146"/>
        <end position="163"/>
    </location>
</feature>
<feature type="transmembrane region" description="Helical" evidence="19">
    <location>
        <begin position="300"/>
        <end position="320"/>
    </location>
</feature>
<dbReference type="CDD" id="cd06855">
    <property type="entry name" value="GT_GPT_euk"/>
    <property type="match status" value="1"/>
</dbReference>
<dbReference type="GO" id="GO:0046872">
    <property type="term" value="F:metal ion binding"/>
    <property type="evidence" value="ECO:0007669"/>
    <property type="project" value="UniProtKB-KW"/>
</dbReference>
<dbReference type="Proteomes" id="UP000193498">
    <property type="component" value="Unassembled WGS sequence"/>
</dbReference>
<comment type="similarity">
    <text evidence="4">Belongs to the glycosyltransferase 4 family.</text>
</comment>
<accession>A0A1Y1Z4K7</accession>
<evidence type="ECO:0000256" key="6">
    <source>
        <dbReference type="ARBA" id="ARBA00017659"/>
    </source>
</evidence>
<evidence type="ECO:0000256" key="17">
    <source>
        <dbReference type="ARBA" id="ARBA00044717"/>
    </source>
</evidence>
<feature type="transmembrane region" description="Helical" evidence="19">
    <location>
        <begin position="215"/>
        <end position="233"/>
    </location>
</feature>
<name>A0A1Y1Z4K7_9FUNG</name>
<dbReference type="GO" id="GO:0003975">
    <property type="term" value="F:UDP-N-acetylglucosamine-dolichyl-phosphate N-acetylglucosaminephosphotransferase activity"/>
    <property type="evidence" value="ECO:0007669"/>
    <property type="project" value="UniProtKB-EC"/>
</dbReference>
<evidence type="ECO:0000256" key="15">
    <source>
        <dbReference type="ARBA" id="ARBA00029567"/>
    </source>
</evidence>
<feature type="transmembrane region" description="Helical" evidence="19">
    <location>
        <begin position="187"/>
        <end position="208"/>
    </location>
</feature>
<keyword evidence="21" id="KW-1185">Reference proteome</keyword>
<evidence type="ECO:0000256" key="7">
    <source>
        <dbReference type="ARBA" id="ARBA00022676"/>
    </source>
</evidence>
<evidence type="ECO:0000256" key="5">
    <source>
        <dbReference type="ARBA" id="ARBA00013225"/>
    </source>
</evidence>
<keyword evidence="10" id="KW-0479">Metal-binding</keyword>
<dbReference type="InterPro" id="IPR033895">
    <property type="entry name" value="GPT"/>
</dbReference>
<dbReference type="UniPathway" id="UPA00378"/>
<evidence type="ECO:0000256" key="18">
    <source>
        <dbReference type="ARBA" id="ARBA00045078"/>
    </source>
</evidence>
<evidence type="ECO:0000256" key="16">
    <source>
        <dbReference type="ARBA" id="ARBA00033238"/>
    </source>
</evidence>
<dbReference type="AlphaFoldDB" id="A0A1Y1Z4K7"/>
<comment type="pathway">
    <text evidence="3">Protein modification; protein glycosylation.</text>
</comment>
<evidence type="ECO:0000256" key="1">
    <source>
        <dbReference type="ARBA" id="ARBA00001946"/>
    </source>
</evidence>
<keyword evidence="8" id="KW-0808">Transferase</keyword>
<comment type="cofactor">
    <cofactor evidence="1">
        <name>Mg(2+)</name>
        <dbReference type="ChEBI" id="CHEBI:18420"/>
    </cofactor>
</comment>
<evidence type="ECO:0000256" key="10">
    <source>
        <dbReference type="ARBA" id="ARBA00022723"/>
    </source>
</evidence>
<reference evidence="20 21" key="1">
    <citation type="submission" date="2016-07" db="EMBL/GenBank/DDBJ databases">
        <title>Pervasive Adenine N6-methylation of Active Genes in Fungi.</title>
        <authorList>
            <consortium name="DOE Joint Genome Institute"/>
            <person name="Mondo S.J."/>
            <person name="Dannebaum R.O."/>
            <person name="Kuo R.C."/>
            <person name="Labutti K."/>
            <person name="Haridas S."/>
            <person name="Kuo A."/>
            <person name="Salamov A."/>
            <person name="Ahrendt S.R."/>
            <person name="Lipzen A."/>
            <person name="Sullivan W."/>
            <person name="Andreopoulos W.B."/>
            <person name="Clum A."/>
            <person name="Lindquist E."/>
            <person name="Daum C."/>
            <person name="Ramamoorthy G.K."/>
            <person name="Gryganskyi A."/>
            <person name="Culley D."/>
            <person name="Magnuson J.K."/>
            <person name="James T.Y."/>
            <person name="O'Malley M.A."/>
            <person name="Stajich J.E."/>
            <person name="Spatafora J.W."/>
            <person name="Visel A."/>
            <person name="Grigoriev I.V."/>
        </authorList>
    </citation>
    <scope>NUCLEOTIDE SEQUENCE [LARGE SCALE GENOMIC DNA]</scope>
    <source>
        <strain evidence="20 21">CBS 931.73</strain>
    </source>
</reference>
<keyword evidence="12" id="KW-0460">Magnesium</keyword>
<keyword evidence="14 19" id="KW-0472">Membrane</keyword>
<feature type="transmembrane region" description="Helical" evidence="19">
    <location>
        <begin position="398"/>
        <end position="416"/>
    </location>
</feature>
<evidence type="ECO:0000256" key="11">
    <source>
        <dbReference type="ARBA" id="ARBA00022824"/>
    </source>
</evidence>
<dbReference type="Pfam" id="PF00953">
    <property type="entry name" value="Glycos_transf_4"/>
    <property type="match status" value="1"/>
</dbReference>
<dbReference type="FunCoup" id="A0A1Y1Z4K7">
    <property type="interactions" value="393"/>
</dbReference>
<evidence type="ECO:0000256" key="2">
    <source>
        <dbReference type="ARBA" id="ARBA00004477"/>
    </source>
</evidence>
<evidence type="ECO:0000256" key="14">
    <source>
        <dbReference type="ARBA" id="ARBA00023136"/>
    </source>
</evidence>
<evidence type="ECO:0000256" key="8">
    <source>
        <dbReference type="ARBA" id="ARBA00022679"/>
    </source>
</evidence>
<dbReference type="PANTHER" id="PTHR10571:SF0">
    <property type="entry name" value="UDP-N-ACETYLGLUCOSAMINE--DOLICHYL-PHOSPHATE N-ACETYLGLUCOSAMINEPHOSPHOTRANSFERASE"/>
    <property type="match status" value="1"/>
</dbReference>
<keyword evidence="11" id="KW-0256">Endoplasmic reticulum</keyword>
<feature type="transmembrane region" description="Helical" evidence="19">
    <location>
        <begin position="245"/>
        <end position="264"/>
    </location>
</feature>
<comment type="subcellular location">
    <subcellularLocation>
        <location evidence="2">Endoplasmic reticulum membrane</location>
        <topology evidence="2">Multi-pass membrane protein</topology>
    </subcellularLocation>
</comment>
<dbReference type="EC" id="2.7.8.15" evidence="5"/>
<dbReference type="STRING" id="1314790.A0A1Y1Z4K7"/>
<proteinExistence type="inferred from homology"/>
<sequence length="429" mass="48120">MLTTRTLSVLAGIGFVSWTSKDPLHASLGLSVLAGIITWELIPRLSATFLKAGLSGKDMCKRGKPLLPESMGVVCALIYLITMIIFIPFPFVDWFPGVLSEREKLSLHTFPYHKLGSFLSGILTIQSMVMLGFGDDVLDIRWRYKLILPTVASIPLLVVYYVSEGVTTVLVPLPLRGVFGPLLDLGIFYYLYMALLAVFCTNSINILAGVNGVEVGQSLVIAISVVINDSLYLDGTNLPALETHLISLYFLLPFIGVSCALLFHNWWPARVFVGDTYCYFAGMTLAVVSIMGHFTKTILLFFLPQIFNFIYSVPQLFHFVDCPRHRMPRLNRQLGKLEATYTELNKISPLGRTFLCMYEGLGLIRVERNDDAIPVRVNNFTLLNLLLVKLGPLNERQLVVYVIYIQILASLVSFFIRYKMASLFYEVVS</sequence>
<comment type="function">
    <text evidence="17">UDP-N-acetylglucosamine--dolichyl-phosphate N-acetylglucosaminephosphotransferase that operates in the biosynthetic pathway of dolichol-linked oligosaccharides, the glycan precursors employed in protein asparagine (N)-glycosylation. The assembly of dolichol-linked oligosaccharides begins on the cytosolic side of the endoplasmic reticulum membrane and finishes in its lumen. The sequential addition of sugars to dolichol pyrophosphate produces dolichol-linked oligosaccharides containing fourteen sugars, including two GlcNAcs, nine mannoses and three glucoses. Once assembled, the oligosaccharide is transferred from the lipid to nascent proteins by oligosaccharyltransferases. Catalyzes the initial step of dolichol-linked oligosaccharide biosynthesis, transfering GlcNAc-1-P from cytosolic UDP-GlcNAc onto the carrier lipid dolichyl phosphate (P-dolichol), yielding GlcNAc-P-P-dolichol embedded in the cytoplasmic leaflet of the endoplasmic reticulum membrane.</text>
</comment>
<evidence type="ECO:0000256" key="12">
    <source>
        <dbReference type="ARBA" id="ARBA00022842"/>
    </source>
</evidence>
<keyword evidence="13 19" id="KW-1133">Transmembrane helix</keyword>
<feature type="transmembrane region" description="Helical" evidence="19">
    <location>
        <begin position="71"/>
        <end position="92"/>
    </location>
</feature>
<keyword evidence="7" id="KW-0328">Glycosyltransferase</keyword>
<organism evidence="20 21">
    <name type="scientific">Basidiobolus meristosporus CBS 931.73</name>
    <dbReference type="NCBI Taxonomy" id="1314790"/>
    <lineage>
        <taxon>Eukaryota</taxon>
        <taxon>Fungi</taxon>
        <taxon>Fungi incertae sedis</taxon>
        <taxon>Zoopagomycota</taxon>
        <taxon>Entomophthoromycotina</taxon>
        <taxon>Basidiobolomycetes</taxon>
        <taxon>Basidiobolales</taxon>
        <taxon>Basidiobolaceae</taxon>
        <taxon>Basidiobolus</taxon>
    </lineage>
</organism>
<feature type="transmembrane region" description="Helical" evidence="19">
    <location>
        <begin position="112"/>
        <end position="134"/>
    </location>
</feature>
<dbReference type="GO" id="GO:0016757">
    <property type="term" value="F:glycosyltransferase activity"/>
    <property type="evidence" value="ECO:0007669"/>
    <property type="project" value="UniProtKB-KW"/>
</dbReference>
<evidence type="ECO:0000256" key="13">
    <source>
        <dbReference type="ARBA" id="ARBA00022989"/>
    </source>
</evidence>
<evidence type="ECO:0000256" key="3">
    <source>
        <dbReference type="ARBA" id="ARBA00004922"/>
    </source>
</evidence>
<feature type="transmembrane region" description="Helical" evidence="19">
    <location>
        <begin position="276"/>
        <end position="294"/>
    </location>
</feature>
<evidence type="ECO:0000256" key="4">
    <source>
        <dbReference type="ARBA" id="ARBA00009317"/>
    </source>
</evidence>
<evidence type="ECO:0000313" key="21">
    <source>
        <dbReference type="Proteomes" id="UP000193498"/>
    </source>
</evidence>
<dbReference type="InParanoid" id="A0A1Y1Z4K7"/>
<evidence type="ECO:0000256" key="9">
    <source>
        <dbReference type="ARBA" id="ARBA00022692"/>
    </source>
</evidence>
<protein>
    <recommendedName>
        <fullName evidence="6">UDP-N-acetylglucosamine--dolichyl-phosphate N-acetylglucosaminephosphotransferase</fullName>
        <ecNumber evidence="5">2.7.8.15</ecNumber>
    </recommendedName>
    <alternativeName>
        <fullName evidence="15">GlcNAc-1-P transferase</fullName>
    </alternativeName>
    <alternativeName>
        <fullName evidence="16">N-acetylglucosamine-1-phosphate transferase</fullName>
    </alternativeName>
</protein>
<dbReference type="InterPro" id="IPR000715">
    <property type="entry name" value="Glycosyl_transferase_4"/>
</dbReference>
<comment type="catalytic activity">
    <reaction evidence="18">
        <text>a di-trans,poly-cis-dolichyl phosphate + UDP-N-acetyl-alpha-D-glucosamine = an N-acetyl-alpha-D-glucosaminyl-diphospho-di-trans,poly-cis-dolichol + UMP</text>
        <dbReference type="Rhea" id="RHEA:13289"/>
        <dbReference type="Rhea" id="RHEA-COMP:19498"/>
        <dbReference type="Rhea" id="RHEA-COMP:19507"/>
        <dbReference type="ChEBI" id="CHEBI:57683"/>
        <dbReference type="ChEBI" id="CHEBI:57705"/>
        <dbReference type="ChEBI" id="CHEBI:57865"/>
        <dbReference type="ChEBI" id="CHEBI:58427"/>
        <dbReference type="EC" id="2.7.8.15"/>
    </reaction>
    <physiologicalReaction direction="left-to-right" evidence="18">
        <dbReference type="Rhea" id="RHEA:13290"/>
    </physiologicalReaction>
</comment>
<keyword evidence="9 19" id="KW-0812">Transmembrane</keyword>
<comment type="caution">
    <text evidence="20">The sequence shown here is derived from an EMBL/GenBank/DDBJ whole genome shotgun (WGS) entry which is preliminary data.</text>
</comment>
<gene>
    <name evidence="20" type="ORF">K493DRAFT_322823</name>
</gene>
<dbReference type="OrthoDB" id="10262326at2759"/>
<evidence type="ECO:0000313" key="20">
    <source>
        <dbReference type="EMBL" id="ORY04917.1"/>
    </source>
</evidence>
<dbReference type="EMBL" id="MCFE01000030">
    <property type="protein sequence ID" value="ORY04917.1"/>
    <property type="molecule type" value="Genomic_DNA"/>
</dbReference>
<dbReference type="GO" id="GO:0005789">
    <property type="term" value="C:endoplasmic reticulum membrane"/>
    <property type="evidence" value="ECO:0007669"/>
    <property type="project" value="UniProtKB-SubCell"/>
</dbReference>
<dbReference type="GO" id="GO:0006488">
    <property type="term" value="P:dolichol-linked oligosaccharide biosynthetic process"/>
    <property type="evidence" value="ECO:0007669"/>
    <property type="project" value="InterPro"/>
</dbReference>